<evidence type="ECO:0000313" key="2">
    <source>
        <dbReference type="EMBL" id="MBX46153.1"/>
    </source>
</evidence>
<dbReference type="AlphaFoldDB" id="A0A2P2NUP1"/>
<reference evidence="2" key="1">
    <citation type="submission" date="2018-02" db="EMBL/GenBank/DDBJ databases">
        <title>Rhizophora mucronata_Transcriptome.</title>
        <authorList>
            <person name="Meera S.P."/>
            <person name="Sreeshan A."/>
            <person name="Augustine A."/>
        </authorList>
    </citation>
    <scope>NUCLEOTIDE SEQUENCE</scope>
    <source>
        <tissue evidence="2">Leaf</tissue>
    </source>
</reference>
<keyword evidence="1" id="KW-0732">Signal</keyword>
<protein>
    <submittedName>
        <fullName evidence="2">Uncharacterized protein</fullName>
    </submittedName>
</protein>
<sequence length="34" mass="3955">MIILVILPWCLIVHLIYNACEHHLVCGQDAFVYN</sequence>
<proteinExistence type="predicted"/>
<organism evidence="2">
    <name type="scientific">Rhizophora mucronata</name>
    <name type="common">Asiatic mangrove</name>
    <dbReference type="NCBI Taxonomy" id="61149"/>
    <lineage>
        <taxon>Eukaryota</taxon>
        <taxon>Viridiplantae</taxon>
        <taxon>Streptophyta</taxon>
        <taxon>Embryophyta</taxon>
        <taxon>Tracheophyta</taxon>
        <taxon>Spermatophyta</taxon>
        <taxon>Magnoliopsida</taxon>
        <taxon>eudicotyledons</taxon>
        <taxon>Gunneridae</taxon>
        <taxon>Pentapetalae</taxon>
        <taxon>rosids</taxon>
        <taxon>fabids</taxon>
        <taxon>Malpighiales</taxon>
        <taxon>Rhizophoraceae</taxon>
        <taxon>Rhizophora</taxon>
    </lineage>
</organism>
<feature type="signal peptide" evidence="1">
    <location>
        <begin position="1"/>
        <end position="18"/>
    </location>
</feature>
<feature type="chain" id="PRO_5015136569" evidence="1">
    <location>
        <begin position="19"/>
        <end position="34"/>
    </location>
</feature>
<name>A0A2P2NUP1_RHIMU</name>
<evidence type="ECO:0000256" key="1">
    <source>
        <dbReference type="SAM" id="SignalP"/>
    </source>
</evidence>
<dbReference type="EMBL" id="GGEC01065669">
    <property type="protein sequence ID" value="MBX46153.1"/>
    <property type="molecule type" value="Transcribed_RNA"/>
</dbReference>
<accession>A0A2P2NUP1</accession>